<dbReference type="Proteomes" id="UP000431401">
    <property type="component" value="Unassembled WGS sequence"/>
</dbReference>
<dbReference type="EMBL" id="WEGI01000001">
    <property type="protein sequence ID" value="MQY25070.1"/>
    <property type="molecule type" value="Genomic_DNA"/>
</dbReference>
<evidence type="ECO:0000313" key="2">
    <source>
        <dbReference type="Proteomes" id="UP000431401"/>
    </source>
</evidence>
<accession>A0A7K0DGY1</accession>
<sequence length="107" mass="10675">MDSLKLDPAALAAYTSIADSVSQQLSSAAAVAAGAVDPQRLAGELGVVGGEFATRFAAAVAEHAQALSTAGQLVATYGQVLRGYDGAVRQRDEETAAAVAQAGEVLA</sequence>
<dbReference type="RefSeq" id="WP_319942470.1">
    <property type="nucleotide sequence ID" value="NZ_WEGI01000001.1"/>
</dbReference>
<comment type="caution">
    <text evidence="1">The sequence shown here is derived from an EMBL/GenBank/DDBJ whole genome shotgun (WGS) entry which is preliminary data.</text>
</comment>
<proteinExistence type="predicted"/>
<dbReference type="AlphaFoldDB" id="A0A7K0DGY1"/>
<name>A0A7K0DGY1_9NOCA</name>
<protein>
    <submittedName>
        <fullName evidence="1">Uncharacterized protein</fullName>
    </submittedName>
</protein>
<organism evidence="1 2">
    <name type="scientific">Nocardia aurantia</name>
    <dbReference type="NCBI Taxonomy" id="2585199"/>
    <lineage>
        <taxon>Bacteria</taxon>
        <taxon>Bacillati</taxon>
        <taxon>Actinomycetota</taxon>
        <taxon>Actinomycetes</taxon>
        <taxon>Mycobacteriales</taxon>
        <taxon>Nocardiaceae</taxon>
        <taxon>Nocardia</taxon>
    </lineage>
</organism>
<reference evidence="1 2" key="1">
    <citation type="submission" date="2019-10" db="EMBL/GenBank/DDBJ databases">
        <title>Nocardia macrotermitis sp. nov. and Nocardia aurantia sp. nov., isolated from the gut of fungus growing-termite Macrotermes natalensis.</title>
        <authorList>
            <person name="Benndorf R."/>
            <person name="Schwitalla J."/>
            <person name="Martin K."/>
            <person name="De Beer W."/>
            <person name="Kaster A.-K."/>
            <person name="Vollmers J."/>
            <person name="Poulsen M."/>
            <person name="Beemelmanns C."/>
        </authorList>
    </citation>
    <scope>NUCLEOTIDE SEQUENCE [LARGE SCALE GENOMIC DNA]</scope>
    <source>
        <strain evidence="1 2">RB56</strain>
    </source>
</reference>
<keyword evidence="2" id="KW-1185">Reference proteome</keyword>
<evidence type="ECO:0000313" key="1">
    <source>
        <dbReference type="EMBL" id="MQY25070.1"/>
    </source>
</evidence>
<gene>
    <name evidence="1" type="ORF">NRB56_06240</name>
</gene>